<organism evidence="1 2">
    <name type="scientific">Pelotomaculum propionicicum</name>
    <dbReference type="NCBI Taxonomy" id="258475"/>
    <lineage>
        <taxon>Bacteria</taxon>
        <taxon>Bacillati</taxon>
        <taxon>Bacillota</taxon>
        <taxon>Clostridia</taxon>
        <taxon>Eubacteriales</taxon>
        <taxon>Desulfotomaculaceae</taxon>
        <taxon>Pelotomaculum</taxon>
    </lineage>
</organism>
<accession>A0A4Y7RC53</accession>
<evidence type="ECO:0000313" key="2">
    <source>
        <dbReference type="Proteomes" id="UP000297597"/>
    </source>
</evidence>
<dbReference type="OrthoDB" id="308933at2"/>
<gene>
    <name evidence="1" type="ORF">Pmgp_03787</name>
</gene>
<comment type="caution">
    <text evidence="1">The sequence shown here is derived from an EMBL/GenBank/DDBJ whole genome shotgun (WGS) entry which is preliminary data.</text>
</comment>
<evidence type="ECO:0000313" key="1">
    <source>
        <dbReference type="EMBL" id="TEB06300.1"/>
    </source>
</evidence>
<reference evidence="1 2" key="1">
    <citation type="journal article" date="2018" name="Environ. Microbiol.">
        <title>Novel energy conservation strategies and behaviour of Pelotomaculum schinkii driving syntrophic propionate catabolism.</title>
        <authorList>
            <person name="Hidalgo-Ahumada C.A.P."/>
            <person name="Nobu M.K."/>
            <person name="Narihiro T."/>
            <person name="Tamaki H."/>
            <person name="Liu W.T."/>
            <person name="Kamagata Y."/>
            <person name="Stams A.J.M."/>
            <person name="Imachi H."/>
            <person name="Sousa D.Z."/>
        </authorList>
    </citation>
    <scope>NUCLEOTIDE SEQUENCE [LARGE SCALE GENOMIC DNA]</scope>
    <source>
        <strain evidence="1 2">MGP</strain>
    </source>
</reference>
<proteinExistence type="predicted"/>
<sequence>MSPNLGDNNEWPTHLYTIKPTPEMTIEELKTSLKEYFRWAKGSGSAADFLNQCSKDEMPGYIVEVLKEIRSISNLANQTEVQNEAAEEVAASES</sequence>
<dbReference type="AlphaFoldDB" id="A0A4Y7RC53"/>
<protein>
    <submittedName>
        <fullName evidence="1">Uncharacterized protein</fullName>
    </submittedName>
</protein>
<keyword evidence="2" id="KW-1185">Reference proteome</keyword>
<name>A0A4Y7RC53_9FIRM</name>
<dbReference type="EMBL" id="QFFZ01000113">
    <property type="protein sequence ID" value="TEB06300.1"/>
    <property type="molecule type" value="Genomic_DNA"/>
</dbReference>
<dbReference type="RefSeq" id="WP_153189239.1">
    <property type="nucleotide sequence ID" value="NZ_QFFZ01000113.1"/>
</dbReference>
<dbReference type="Proteomes" id="UP000297597">
    <property type="component" value="Unassembled WGS sequence"/>
</dbReference>